<evidence type="ECO:0000256" key="6">
    <source>
        <dbReference type="ARBA" id="ARBA00023136"/>
    </source>
</evidence>
<feature type="transmembrane region" description="Helical" evidence="7">
    <location>
        <begin position="119"/>
        <end position="140"/>
    </location>
</feature>
<organism evidence="8 9">
    <name type="scientific">Ekhidna lutea</name>
    <dbReference type="NCBI Taxonomy" id="447679"/>
    <lineage>
        <taxon>Bacteria</taxon>
        <taxon>Pseudomonadati</taxon>
        <taxon>Bacteroidota</taxon>
        <taxon>Cytophagia</taxon>
        <taxon>Cytophagales</taxon>
        <taxon>Reichenbachiellaceae</taxon>
        <taxon>Ekhidna</taxon>
    </lineage>
</organism>
<dbReference type="PANTHER" id="PTHR33452">
    <property type="entry name" value="OXIDOREDUCTASE CATD-RELATED"/>
    <property type="match status" value="1"/>
</dbReference>
<keyword evidence="4 7" id="KW-0812">Transmembrane</keyword>
<dbReference type="GO" id="GO:0005886">
    <property type="term" value="C:plasma membrane"/>
    <property type="evidence" value="ECO:0007669"/>
    <property type="project" value="UniProtKB-SubCell"/>
</dbReference>
<evidence type="ECO:0000256" key="5">
    <source>
        <dbReference type="ARBA" id="ARBA00022989"/>
    </source>
</evidence>
<dbReference type="Proteomes" id="UP000198393">
    <property type="component" value="Unassembled WGS sequence"/>
</dbReference>
<keyword evidence="6 7" id="KW-0472">Membrane</keyword>
<dbReference type="RefSeq" id="WP_221406706.1">
    <property type="nucleotide sequence ID" value="NZ_FZPD01000003.1"/>
</dbReference>
<proteinExistence type="inferred from homology"/>
<sequence>MKKILNTSDDILPLILRVGLGMVILPHGLQKILGVFGGHGPQWTVDMWQQWWGIPGIITWLVILGESIGMICLILGLGTRIVSAALGIIMIGAIYLVHGQFGFFMNWYSEPGRGEGFEFHLLVFTLIIALLIKGGGRWSLDLKFQEKL</sequence>
<dbReference type="PANTHER" id="PTHR33452:SF1">
    <property type="entry name" value="INNER MEMBRANE PROTEIN YPHA-RELATED"/>
    <property type="match status" value="1"/>
</dbReference>
<feature type="transmembrane region" description="Helical" evidence="7">
    <location>
        <begin position="12"/>
        <end position="30"/>
    </location>
</feature>
<accession>A0A239JIM8</accession>
<gene>
    <name evidence="8" type="ORF">SAMN05421640_2173</name>
</gene>
<evidence type="ECO:0000256" key="1">
    <source>
        <dbReference type="ARBA" id="ARBA00004651"/>
    </source>
</evidence>
<comment type="subcellular location">
    <subcellularLocation>
        <location evidence="1">Cell membrane</location>
        <topology evidence="1">Multi-pass membrane protein</topology>
    </subcellularLocation>
</comment>
<protein>
    <submittedName>
        <fullName evidence="8">Putative oxidoreductase</fullName>
    </submittedName>
</protein>
<evidence type="ECO:0000256" key="3">
    <source>
        <dbReference type="ARBA" id="ARBA00022475"/>
    </source>
</evidence>
<name>A0A239JIM8_EKHLU</name>
<dbReference type="InterPro" id="IPR032808">
    <property type="entry name" value="DoxX"/>
</dbReference>
<feature type="transmembrane region" description="Helical" evidence="7">
    <location>
        <begin position="84"/>
        <end position="107"/>
    </location>
</feature>
<keyword evidence="5 7" id="KW-1133">Transmembrane helix</keyword>
<keyword evidence="9" id="KW-1185">Reference proteome</keyword>
<dbReference type="AlphaFoldDB" id="A0A239JIM8"/>
<evidence type="ECO:0000313" key="9">
    <source>
        <dbReference type="Proteomes" id="UP000198393"/>
    </source>
</evidence>
<dbReference type="Pfam" id="PF07681">
    <property type="entry name" value="DoxX"/>
    <property type="match status" value="1"/>
</dbReference>
<reference evidence="8 9" key="1">
    <citation type="submission" date="2017-06" db="EMBL/GenBank/DDBJ databases">
        <authorList>
            <person name="Kim H.J."/>
            <person name="Triplett B.A."/>
        </authorList>
    </citation>
    <scope>NUCLEOTIDE SEQUENCE [LARGE SCALE GENOMIC DNA]</scope>
    <source>
        <strain evidence="8 9">DSM 19307</strain>
    </source>
</reference>
<dbReference type="InterPro" id="IPR051907">
    <property type="entry name" value="DoxX-like_oxidoreductase"/>
</dbReference>
<comment type="similarity">
    <text evidence="2">Belongs to the DoxX family.</text>
</comment>
<evidence type="ECO:0000256" key="4">
    <source>
        <dbReference type="ARBA" id="ARBA00022692"/>
    </source>
</evidence>
<dbReference type="EMBL" id="FZPD01000003">
    <property type="protein sequence ID" value="SNT05163.1"/>
    <property type="molecule type" value="Genomic_DNA"/>
</dbReference>
<evidence type="ECO:0000256" key="7">
    <source>
        <dbReference type="SAM" id="Phobius"/>
    </source>
</evidence>
<evidence type="ECO:0000313" key="8">
    <source>
        <dbReference type="EMBL" id="SNT05163.1"/>
    </source>
</evidence>
<feature type="transmembrane region" description="Helical" evidence="7">
    <location>
        <begin position="50"/>
        <end position="77"/>
    </location>
</feature>
<keyword evidence="3" id="KW-1003">Cell membrane</keyword>
<evidence type="ECO:0000256" key="2">
    <source>
        <dbReference type="ARBA" id="ARBA00006679"/>
    </source>
</evidence>